<dbReference type="CDD" id="cd00104">
    <property type="entry name" value="KAZAL_FS"/>
    <property type="match status" value="1"/>
</dbReference>
<dbReference type="GeneID" id="105361832"/>
<dbReference type="PROSITE" id="PS51465">
    <property type="entry name" value="KAZAL_2"/>
    <property type="match status" value="1"/>
</dbReference>
<feature type="signal peptide" evidence="2">
    <location>
        <begin position="1"/>
        <end position="21"/>
    </location>
</feature>
<feature type="chain" id="PRO_5042492185" evidence="2">
    <location>
        <begin position="22"/>
        <end position="116"/>
    </location>
</feature>
<evidence type="ECO:0000313" key="5">
    <source>
        <dbReference type="RefSeq" id="XP_011497416.1"/>
    </source>
</evidence>
<dbReference type="RefSeq" id="XP_011497416.1">
    <property type="nucleotide sequence ID" value="XM_011499114.1"/>
</dbReference>
<protein>
    <submittedName>
        <fullName evidence="5">Uncharacterized protein LOC105361832</fullName>
    </submittedName>
</protein>
<dbReference type="AlphaFoldDB" id="A0AAJ7DV16"/>
<evidence type="ECO:0000259" key="3">
    <source>
        <dbReference type="PROSITE" id="PS51465"/>
    </source>
</evidence>
<name>A0AAJ7DV16_9HYME</name>
<proteinExistence type="predicted"/>
<dbReference type="Gene3D" id="3.30.60.30">
    <property type="match status" value="1"/>
</dbReference>
<sequence length="116" mass="12344">MKLVIAFGVILLVCGISSIEAGPSEKSTTAKPAVTASKDVKEAIQKAKEAKKAKKECMKMCPTSYDPICAHDPNNATFKPRTFGNQCVLDTHNCEMGTKLAVKSKGECPGSDGVRL</sequence>
<dbReference type="Proteomes" id="UP000695007">
    <property type="component" value="Unplaced"/>
</dbReference>
<feature type="domain" description="Kazal-like" evidence="3">
    <location>
        <begin position="51"/>
        <end position="110"/>
    </location>
</feature>
<dbReference type="SUPFAM" id="SSF100895">
    <property type="entry name" value="Kazal-type serine protease inhibitors"/>
    <property type="match status" value="1"/>
</dbReference>
<accession>A0AAJ7DV16</accession>
<dbReference type="KEGG" id="csol:105361832"/>
<gene>
    <name evidence="5" type="primary">LOC105361832</name>
</gene>
<dbReference type="InterPro" id="IPR002350">
    <property type="entry name" value="Kazal_dom"/>
</dbReference>
<reference evidence="5" key="1">
    <citation type="submission" date="2025-08" db="UniProtKB">
        <authorList>
            <consortium name="RefSeq"/>
        </authorList>
    </citation>
    <scope>IDENTIFICATION</scope>
</reference>
<keyword evidence="4" id="KW-1185">Reference proteome</keyword>
<dbReference type="Pfam" id="PF07648">
    <property type="entry name" value="Kazal_2"/>
    <property type="match status" value="1"/>
</dbReference>
<keyword evidence="2" id="KW-0732">Signal</keyword>
<dbReference type="InterPro" id="IPR036058">
    <property type="entry name" value="Kazal_dom_sf"/>
</dbReference>
<evidence type="ECO:0000313" key="4">
    <source>
        <dbReference type="Proteomes" id="UP000695007"/>
    </source>
</evidence>
<keyword evidence="1" id="KW-0175">Coiled coil</keyword>
<dbReference type="SMART" id="SM00280">
    <property type="entry name" value="KAZAL"/>
    <property type="match status" value="1"/>
</dbReference>
<evidence type="ECO:0000256" key="2">
    <source>
        <dbReference type="SAM" id="SignalP"/>
    </source>
</evidence>
<organism evidence="4 5">
    <name type="scientific">Ceratosolen solmsi marchali</name>
    <dbReference type="NCBI Taxonomy" id="326594"/>
    <lineage>
        <taxon>Eukaryota</taxon>
        <taxon>Metazoa</taxon>
        <taxon>Ecdysozoa</taxon>
        <taxon>Arthropoda</taxon>
        <taxon>Hexapoda</taxon>
        <taxon>Insecta</taxon>
        <taxon>Pterygota</taxon>
        <taxon>Neoptera</taxon>
        <taxon>Endopterygota</taxon>
        <taxon>Hymenoptera</taxon>
        <taxon>Apocrita</taxon>
        <taxon>Proctotrupomorpha</taxon>
        <taxon>Chalcidoidea</taxon>
        <taxon>Agaonidae</taxon>
        <taxon>Agaoninae</taxon>
        <taxon>Ceratosolen</taxon>
    </lineage>
</organism>
<evidence type="ECO:0000256" key="1">
    <source>
        <dbReference type="SAM" id="Coils"/>
    </source>
</evidence>
<feature type="coiled-coil region" evidence="1">
    <location>
        <begin position="33"/>
        <end position="60"/>
    </location>
</feature>